<dbReference type="KEGG" id="psyt:DSAG12_02653"/>
<keyword evidence="1" id="KW-0433">Leucine-rich repeat</keyword>
<organism evidence="5 6">
    <name type="scientific">Promethearchaeum syntrophicum</name>
    <dbReference type="NCBI Taxonomy" id="2594042"/>
    <lineage>
        <taxon>Archaea</taxon>
        <taxon>Promethearchaeati</taxon>
        <taxon>Promethearchaeota</taxon>
        <taxon>Promethearchaeia</taxon>
        <taxon>Promethearchaeales</taxon>
        <taxon>Promethearchaeaceae</taxon>
        <taxon>Promethearchaeum</taxon>
    </lineage>
</organism>
<keyword evidence="6" id="KW-1185">Reference proteome</keyword>
<dbReference type="Gene3D" id="3.80.10.10">
    <property type="entry name" value="Ribonuclease Inhibitor"/>
    <property type="match status" value="1"/>
</dbReference>
<gene>
    <name evidence="5" type="ORF">DSAG12_02653</name>
</gene>
<evidence type="ECO:0000259" key="3">
    <source>
        <dbReference type="Pfam" id="PF23598"/>
    </source>
</evidence>
<protein>
    <submittedName>
        <fullName evidence="5">Leucine-rich repeat domain-containing protein</fullName>
    </submittedName>
</protein>
<reference evidence="5 6" key="2">
    <citation type="journal article" date="2024" name="Int. J. Syst. Evol. Microbiol.">
        <title>Promethearchaeum syntrophicum gen. nov., sp. nov., an anaerobic, obligately syntrophic archaeon, the first isolate of the lineage 'Asgard' archaea, and proposal of the new archaeal phylum Promethearchaeota phyl. nov. and kingdom Promethearchaeati regn. nov.</title>
        <authorList>
            <person name="Imachi H."/>
            <person name="Nobu M.K."/>
            <person name="Kato S."/>
            <person name="Takaki Y."/>
            <person name="Miyazaki M."/>
            <person name="Miyata M."/>
            <person name="Ogawara M."/>
            <person name="Saito Y."/>
            <person name="Sakai S."/>
            <person name="Tahara Y.O."/>
            <person name="Takano Y."/>
            <person name="Tasumi E."/>
            <person name="Uematsu K."/>
            <person name="Yoshimura T."/>
            <person name="Itoh T."/>
            <person name="Ohkuma M."/>
            <person name="Takai K."/>
        </authorList>
    </citation>
    <scope>NUCLEOTIDE SEQUENCE [LARGE SCALE GENOMIC DNA]</scope>
    <source>
        <strain evidence="5 6">MK-D1</strain>
    </source>
</reference>
<dbReference type="PANTHER" id="PTHR48051:SF1">
    <property type="entry name" value="RAS SUPPRESSOR PROTEIN 1"/>
    <property type="match status" value="1"/>
</dbReference>
<dbReference type="InterPro" id="IPR055414">
    <property type="entry name" value="LRR_R13L4/SHOC2-like"/>
</dbReference>
<accession>A0A5B9DDI9</accession>
<feature type="domain" description="R13L1/DRL21-like LRR repeat region" evidence="4">
    <location>
        <begin position="159"/>
        <end position="218"/>
    </location>
</feature>
<dbReference type="InterPro" id="IPR050216">
    <property type="entry name" value="LRR_domain-containing"/>
</dbReference>
<dbReference type="GO" id="GO:0005737">
    <property type="term" value="C:cytoplasm"/>
    <property type="evidence" value="ECO:0007669"/>
    <property type="project" value="TreeGrafter"/>
</dbReference>
<name>A0A5B9DDI9_9ARCH</name>
<reference evidence="5 6" key="1">
    <citation type="journal article" date="2020" name="Nature">
        <title>Isolation of an archaeon at the prokaryote-eukaryote interface.</title>
        <authorList>
            <person name="Imachi H."/>
            <person name="Nobu M.K."/>
            <person name="Nakahara N."/>
            <person name="Morono Y."/>
            <person name="Ogawara M."/>
            <person name="Takaki Y."/>
            <person name="Takano Y."/>
            <person name="Uematsu K."/>
            <person name="Ikuta T."/>
            <person name="Ito M."/>
            <person name="Matsui Y."/>
            <person name="Miyazaki M."/>
            <person name="Murata K."/>
            <person name="Saito Y."/>
            <person name="Sakai S."/>
            <person name="Song C."/>
            <person name="Tasumi E."/>
            <person name="Yamanaka Y."/>
            <person name="Yamaguchi T."/>
            <person name="Kamagata Y."/>
            <person name="Tamaki H."/>
            <person name="Takai K."/>
        </authorList>
    </citation>
    <scope>NUCLEOTIDE SEQUENCE [LARGE SCALE GENOMIC DNA]</scope>
    <source>
        <strain evidence="5 6">MK-D1</strain>
    </source>
</reference>
<dbReference type="AlphaFoldDB" id="A0A5B9DDI9"/>
<dbReference type="InterPro" id="IPR056789">
    <property type="entry name" value="LRR_R13L1-DRL21"/>
</dbReference>
<evidence type="ECO:0000313" key="6">
    <source>
        <dbReference type="Proteomes" id="UP000321408"/>
    </source>
</evidence>
<dbReference type="EMBL" id="CP042905">
    <property type="protein sequence ID" value="QEE16823.1"/>
    <property type="molecule type" value="Genomic_DNA"/>
</dbReference>
<dbReference type="GeneID" id="41330634"/>
<proteinExistence type="predicted"/>
<keyword evidence="2" id="KW-0677">Repeat</keyword>
<evidence type="ECO:0000256" key="2">
    <source>
        <dbReference type="ARBA" id="ARBA00022737"/>
    </source>
</evidence>
<dbReference type="Proteomes" id="UP000321408">
    <property type="component" value="Chromosome"/>
</dbReference>
<evidence type="ECO:0000259" key="4">
    <source>
        <dbReference type="Pfam" id="PF25019"/>
    </source>
</evidence>
<dbReference type="Pfam" id="PF23598">
    <property type="entry name" value="LRR_14"/>
    <property type="match status" value="1"/>
</dbReference>
<dbReference type="InterPro" id="IPR032675">
    <property type="entry name" value="LRR_dom_sf"/>
</dbReference>
<dbReference type="RefSeq" id="WP_147663752.1">
    <property type="nucleotide sequence ID" value="NZ_CP042905.2"/>
</dbReference>
<dbReference type="PANTHER" id="PTHR48051">
    <property type="match status" value="1"/>
</dbReference>
<dbReference type="Pfam" id="PF25019">
    <property type="entry name" value="LRR_R13L1-DRL21"/>
    <property type="match status" value="1"/>
</dbReference>
<evidence type="ECO:0000256" key="1">
    <source>
        <dbReference type="ARBA" id="ARBA00022614"/>
    </source>
</evidence>
<feature type="domain" description="Disease resistance R13L4/SHOC-2-like LRR" evidence="3">
    <location>
        <begin position="228"/>
        <end position="370"/>
    </location>
</feature>
<evidence type="ECO:0000313" key="5">
    <source>
        <dbReference type="EMBL" id="QEE16823.1"/>
    </source>
</evidence>
<sequence>MVYLGTKKEELPPYISNLIFFKLEPEKKAFQKSILKMIFNFARITKRNIFIDYSLEELESYINDFFDKYMKFFKKYQSIDKLRKNMYAKVNKKLSEFMYFREILLIKSEAAALQKIEKSQSIEFISGDECKFYTNHFKSSKVGYVTTISICKTDSLPKELLKFKKLNELILPDYNSESFPDWIGELSTLKHLISQDCKIKHLPPSLVNLKKLETLNLTHSSMENLPDFIGKLENLKYINFSHSKITSIPQSFQDLKNLEKLYFACTDIKILPELIGNLENLVELSGNFEILPESIGNLTNLKKFHSSNIKNIPKSFLNLKNLKEGLIFISLDTDLSPEMIEFLEKLKIKDCIVLYSEKCYDDFYNNTWVSKNGGKTKEKLSSVAKFIKEK</sequence>
<dbReference type="SUPFAM" id="SSF52058">
    <property type="entry name" value="L domain-like"/>
    <property type="match status" value="1"/>
</dbReference>